<evidence type="ECO:0000259" key="1">
    <source>
        <dbReference type="Pfam" id="PF16507"/>
    </source>
</evidence>
<organism evidence="2 3">
    <name type="scientific">Tegillarca granosa</name>
    <name type="common">Malaysian cockle</name>
    <name type="synonym">Anadara granosa</name>
    <dbReference type="NCBI Taxonomy" id="220873"/>
    <lineage>
        <taxon>Eukaryota</taxon>
        <taxon>Metazoa</taxon>
        <taxon>Spiralia</taxon>
        <taxon>Lophotrochozoa</taxon>
        <taxon>Mollusca</taxon>
        <taxon>Bivalvia</taxon>
        <taxon>Autobranchia</taxon>
        <taxon>Pteriomorphia</taxon>
        <taxon>Arcoida</taxon>
        <taxon>Arcoidea</taxon>
        <taxon>Arcidae</taxon>
        <taxon>Tegillarca</taxon>
    </lineage>
</organism>
<keyword evidence="3" id="KW-1185">Reference proteome</keyword>
<accession>A0ABQ9FQN6</accession>
<dbReference type="Pfam" id="PF16507">
    <property type="entry name" value="HEAT_PSME4_mid"/>
    <property type="match status" value="1"/>
</dbReference>
<proteinExistence type="predicted"/>
<sequence>MENRQTNLGFAPQKESVYNKLLPYADKIDEESLKIFAEIKEKLALSVALRDVKISGSHWVGQLTRYIKLYGMKFSKEDHVLLIKYLFELVVMPDLELSLVQKFAHQLILLLKKKFLLSREDLKLPWKPLYKLVESVAYSPYENHGLQLFPPNVESVLKSLITHCRTYFTSESTQEMLDEWRPLLCPFDVTNIKALHYFEFFLPTSLPPPLHDKGFKLWFQEFWNMWDSYHNSPTWESSLVNLFARLAHDTIGYIDWSPYLLKIFNRFLRSLNLPVGTQSVQVGRSTHTYDINSIVLWIVSMLGGKSKAQDHVDELFKILQTFYHPSNLRRWNIKLSGLLMSFPKLFVRRLHRERYEKPSWETPIPDSHKLSEDDITRFVESMKPVIFVSMFSRFGSQDSAVALRHLSNMRPELVVPVLLEHMYPAMENLTEPHRLIACMNCIVAVARPMLRSVKWYPEGRSHVLGLLNLSLPGIDPNDFKKCLVTFQMISTFASLVPIVDCSDAVHVRDDLSEYEKELCSATAQFEEFVLVFLDRIFALIENSAQEHVHGNITKLNPEQSMLEVGLASTFTSVLQQCSNPIFEAALNRLHVFVTGRVYETRVGGRFAANLCRAAAKVKPEATINKFLPHFCSNIKHHIETHEDIIKEEHLDDSFLWNLIMLSQVVHCNGKVLLPHKDQLLEVITMTLHLKCIQGYELAGQLLRFTLRALTLHYPLDYKNISESFDRPFEEYLAIRDWAKPGDIDDLGMVWHEPSSEEINFANEIMSNVLGPELSVVKSLSDDNQIDREELLQRLTVILECLLGAGSLLPVWKDTSYKLIDSQLPLSRFKCFSSSYSLEVTLNGNNVREAVIAVIRPLLSHMMKSCEDDTKSVFRLLSMRGKKQHIRALLVDRVQLQHELWMLNSNDESFTEKHKSLLFDIFTVSISRYGEVRKKAQSILFQCFHNMPYSYRCIIPNVVHNLTDQNTPEHQFKTPEDCIKASQALLQSTVPKPSISSVSADDLNHTGD</sequence>
<evidence type="ECO:0000313" key="3">
    <source>
        <dbReference type="Proteomes" id="UP001217089"/>
    </source>
</evidence>
<dbReference type="PANTHER" id="PTHR32170">
    <property type="entry name" value="PROTEASOME ACTIVATOR COMPLEX SUBUNIT 4"/>
    <property type="match status" value="1"/>
</dbReference>
<evidence type="ECO:0000313" key="2">
    <source>
        <dbReference type="EMBL" id="KAJ8319612.1"/>
    </source>
</evidence>
<feature type="domain" description="Proteasome activator Blm10 middle HEAT repeats region" evidence="1">
    <location>
        <begin position="313"/>
        <end position="807"/>
    </location>
</feature>
<dbReference type="InterPro" id="IPR032430">
    <property type="entry name" value="Blm10_mid"/>
</dbReference>
<dbReference type="EMBL" id="JARBDR010000187">
    <property type="protein sequence ID" value="KAJ8319612.1"/>
    <property type="molecule type" value="Genomic_DNA"/>
</dbReference>
<dbReference type="Proteomes" id="UP001217089">
    <property type="component" value="Unassembled WGS sequence"/>
</dbReference>
<dbReference type="PANTHER" id="PTHR32170:SF3">
    <property type="entry name" value="PROTEASOME ACTIVATOR COMPLEX SUBUNIT 4"/>
    <property type="match status" value="1"/>
</dbReference>
<comment type="caution">
    <text evidence="2">The sequence shown here is derived from an EMBL/GenBank/DDBJ whole genome shotgun (WGS) entry which is preliminary data.</text>
</comment>
<dbReference type="InterPro" id="IPR035309">
    <property type="entry name" value="PSME4"/>
</dbReference>
<reference evidence="2 3" key="1">
    <citation type="submission" date="2022-12" db="EMBL/GenBank/DDBJ databases">
        <title>Chromosome-level genome of Tegillarca granosa.</title>
        <authorList>
            <person name="Kim J."/>
        </authorList>
    </citation>
    <scope>NUCLEOTIDE SEQUENCE [LARGE SCALE GENOMIC DNA]</scope>
    <source>
        <strain evidence="2">Teg-2019</strain>
        <tissue evidence="2">Adductor muscle</tissue>
    </source>
</reference>
<gene>
    <name evidence="2" type="ORF">KUTeg_002836</name>
</gene>
<protein>
    <recommendedName>
        <fullName evidence="1">Proteasome activator Blm10 middle HEAT repeats region domain-containing protein</fullName>
    </recommendedName>
</protein>
<name>A0ABQ9FQN6_TEGGR</name>